<reference evidence="1 2" key="1">
    <citation type="submission" date="2018-03" db="EMBL/GenBank/DDBJ databases">
        <title>Draft genome of Deinococcus sp. OD32.</title>
        <authorList>
            <person name="Wang X.-P."/>
            <person name="Du Z.-J."/>
        </authorList>
    </citation>
    <scope>NUCLEOTIDE SEQUENCE [LARGE SCALE GENOMIC DNA]</scope>
    <source>
        <strain evidence="1 2">OD32</strain>
    </source>
</reference>
<name>A0A2T3W5U7_9DEIO</name>
<dbReference type="Gene3D" id="3.40.50.300">
    <property type="entry name" value="P-loop containing nucleotide triphosphate hydrolases"/>
    <property type="match status" value="1"/>
</dbReference>
<evidence type="ECO:0008006" key="3">
    <source>
        <dbReference type="Google" id="ProtNLM"/>
    </source>
</evidence>
<dbReference type="AlphaFoldDB" id="A0A2T3W5U7"/>
<comment type="caution">
    <text evidence="1">The sequence shown here is derived from an EMBL/GenBank/DDBJ whole genome shotgun (WGS) entry which is preliminary data.</text>
</comment>
<organism evidence="1 2">
    <name type="scientific">Deinococcus arcticus</name>
    <dbReference type="NCBI Taxonomy" id="2136176"/>
    <lineage>
        <taxon>Bacteria</taxon>
        <taxon>Thermotogati</taxon>
        <taxon>Deinococcota</taxon>
        <taxon>Deinococci</taxon>
        <taxon>Deinococcales</taxon>
        <taxon>Deinococcaceae</taxon>
        <taxon>Deinococcus</taxon>
    </lineage>
</organism>
<dbReference type="RefSeq" id="WP_107138610.1">
    <property type="nucleotide sequence ID" value="NZ_PYSV01000013.1"/>
</dbReference>
<accession>A0A2T3W5U7</accession>
<dbReference type="Proteomes" id="UP000240317">
    <property type="component" value="Unassembled WGS sequence"/>
</dbReference>
<sequence length="166" mass="18193">MPATLILLVGLPGAGKTTLARQLETGRAALRLTPDEWMALLFGAGESDEKRWLLESELLWAVAARALTLGVNVVLDYGCWARQERDLFRGRAAALGAAFELHVLDAPLEVLWARLNARNAALPPHTFPVTRDELNTWAGWYQAPDAAELASTTQPPFTAFLHRPPA</sequence>
<dbReference type="OrthoDB" id="2639622at2"/>
<dbReference type="EMBL" id="PYSV01000013">
    <property type="protein sequence ID" value="PTA67265.1"/>
    <property type="molecule type" value="Genomic_DNA"/>
</dbReference>
<gene>
    <name evidence="1" type="ORF">C8263_13200</name>
</gene>
<keyword evidence="2" id="KW-1185">Reference proteome</keyword>
<evidence type="ECO:0000313" key="2">
    <source>
        <dbReference type="Proteomes" id="UP000240317"/>
    </source>
</evidence>
<dbReference type="InterPro" id="IPR027417">
    <property type="entry name" value="P-loop_NTPase"/>
</dbReference>
<dbReference type="Pfam" id="PF13671">
    <property type="entry name" value="AAA_33"/>
    <property type="match status" value="1"/>
</dbReference>
<proteinExistence type="predicted"/>
<protein>
    <recommendedName>
        <fullName evidence="3">Kinase</fullName>
    </recommendedName>
</protein>
<evidence type="ECO:0000313" key="1">
    <source>
        <dbReference type="EMBL" id="PTA67265.1"/>
    </source>
</evidence>
<dbReference type="PANTHER" id="PTHR37807:SF3">
    <property type="entry name" value="OS07G0160300 PROTEIN"/>
    <property type="match status" value="1"/>
</dbReference>
<dbReference type="PANTHER" id="PTHR37807">
    <property type="entry name" value="OS07G0160300 PROTEIN"/>
    <property type="match status" value="1"/>
</dbReference>
<dbReference type="SUPFAM" id="SSF52540">
    <property type="entry name" value="P-loop containing nucleoside triphosphate hydrolases"/>
    <property type="match status" value="1"/>
</dbReference>